<comment type="caution">
    <text evidence="1">The sequence shown here is derived from an EMBL/GenBank/DDBJ whole genome shotgun (WGS) entry which is preliminary data.</text>
</comment>
<dbReference type="HOGENOM" id="CLU_3344797_0_0_5"/>
<accession>D5QBY4</accession>
<organism evidence="1 2">
    <name type="scientific">Novacetimonas hansenii ATCC 23769</name>
    <dbReference type="NCBI Taxonomy" id="714995"/>
    <lineage>
        <taxon>Bacteria</taxon>
        <taxon>Pseudomonadati</taxon>
        <taxon>Pseudomonadota</taxon>
        <taxon>Alphaproteobacteria</taxon>
        <taxon>Acetobacterales</taxon>
        <taxon>Acetobacteraceae</taxon>
        <taxon>Novacetimonas</taxon>
    </lineage>
</organism>
<dbReference type="Proteomes" id="UP000006468">
    <property type="component" value="Chromosome"/>
</dbReference>
<dbReference type="EMBL" id="ADTV01000007">
    <property type="protein sequence ID" value="EFG85394.1"/>
    <property type="molecule type" value="Genomic_DNA"/>
</dbReference>
<proteinExistence type="predicted"/>
<sequence>MVQIYFFRCLYMMKMATDLIKVFLYKQNMMIISILMN</sequence>
<evidence type="ECO:0000313" key="2">
    <source>
        <dbReference type="Proteomes" id="UP000006468"/>
    </source>
</evidence>
<dbReference type="AlphaFoldDB" id="D5QBY4"/>
<gene>
    <name evidence="1" type="ORF">GXY_03153</name>
</gene>
<reference evidence="1 2" key="1">
    <citation type="journal article" date="2010" name="J. Bacteriol.">
        <title>Genome sequence of a cellulose-producing bacterium, Gluconacetobacter hansenii ATCC 23769.</title>
        <authorList>
            <person name="Iyer P.R."/>
            <person name="Geib S.M."/>
            <person name="Catchmark J."/>
            <person name="Kao T.H."/>
            <person name="Tien M."/>
        </authorList>
    </citation>
    <scope>NUCLEOTIDE SEQUENCE [LARGE SCALE GENOMIC DNA]</scope>
    <source>
        <strain evidence="1 2">ATCC 23769</strain>
    </source>
</reference>
<evidence type="ECO:0000313" key="1">
    <source>
        <dbReference type="EMBL" id="EFG85394.1"/>
    </source>
</evidence>
<protein>
    <submittedName>
        <fullName evidence="1">Uncharacterized protein</fullName>
    </submittedName>
</protein>
<name>D5QBY4_NOVHA</name>